<accession>A0A7V8V8V4</accession>
<evidence type="ECO:0000313" key="2">
    <source>
        <dbReference type="EMBL" id="MBA2116786.1"/>
    </source>
</evidence>
<reference evidence="2 3" key="1">
    <citation type="submission" date="2020-05" db="EMBL/GenBank/DDBJ databases">
        <title>Bremerella alba sp. nov., a novel planctomycete isolated from the surface of the macroalga Fucus spiralis.</title>
        <authorList>
            <person name="Godinho O."/>
            <person name="Botelho R."/>
            <person name="Albuquerque L."/>
            <person name="Wiegand S."/>
            <person name="Da Costa M.S."/>
            <person name="Lobo-Da-Cunha A."/>
            <person name="Jogler C."/>
            <person name="Lage O.M."/>
        </authorList>
    </citation>
    <scope>NUCLEOTIDE SEQUENCE [LARGE SCALE GENOMIC DNA]</scope>
    <source>
        <strain evidence="2 3">FF15</strain>
    </source>
</reference>
<keyword evidence="1" id="KW-0812">Transmembrane</keyword>
<dbReference type="Proteomes" id="UP000551616">
    <property type="component" value="Unassembled WGS sequence"/>
</dbReference>
<evidence type="ECO:0000313" key="3">
    <source>
        <dbReference type="Proteomes" id="UP000551616"/>
    </source>
</evidence>
<keyword evidence="1" id="KW-0472">Membrane</keyword>
<feature type="transmembrane region" description="Helical" evidence="1">
    <location>
        <begin position="70"/>
        <end position="93"/>
    </location>
</feature>
<keyword evidence="3" id="KW-1185">Reference proteome</keyword>
<dbReference type="AlphaFoldDB" id="A0A7V8V8V4"/>
<dbReference type="EMBL" id="JABRWO010000011">
    <property type="protein sequence ID" value="MBA2116786.1"/>
    <property type="molecule type" value="Genomic_DNA"/>
</dbReference>
<dbReference type="RefSeq" id="WP_207398180.1">
    <property type="nucleotide sequence ID" value="NZ_JABRWO010000011.1"/>
</dbReference>
<sequence length="124" mass="13399">MKYVVQLISENTGEAQVLEVEASSAEEAIGMFDASKFAVSIVPPETLDQAAEERAKQLVASIAHWDSHAIALQLTILAFVAALFVGCVVSTALRSQVDRGSGDSKRSKQSDAEKALWIHTLQDR</sequence>
<proteinExistence type="predicted"/>
<evidence type="ECO:0000256" key="1">
    <source>
        <dbReference type="SAM" id="Phobius"/>
    </source>
</evidence>
<protein>
    <submittedName>
        <fullName evidence="2">Uncharacterized protein</fullName>
    </submittedName>
</protein>
<name>A0A7V8V8V4_9BACT</name>
<gene>
    <name evidence="2" type="ORF">HOV93_39780</name>
</gene>
<organism evidence="2 3">
    <name type="scientific">Bremerella alba</name>
    <dbReference type="NCBI Taxonomy" id="980252"/>
    <lineage>
        <taxon>Bacteria</taxon>
        <taxon>Pseudomonadati</taxon>
        <taxon>Planctomycetota</taxon>
        <taxon>Planctomycetia</taxon>
        <taxon>Pirellulales</taxon>
        <taxon>Pirellulaceae</taxon>
        <taxon>Bremerella</taxon>
    </lineage>
</organism>
<keyword evidence="1" id="KW-1133">Transmembrane helix</keyword>
<comment type="caution">
    <text evidence="2">The sequence shown here is derived from an EMBL/GenBank/DDBJ whole genome shotgun (WGS) entry which is preliminary data.</text>
</comment>